<keyword evidence="7 9" id="KW-1133">Transmembrane helix</keyword>
<dbReference type="NCBIfam" id="TIGR00077">
    <property type="entry name" value="lspA"/>
    <property type="match status" value="1"/>
</dbReference>
<feature type="active site" evidence="9">
    <location>
        <position position="130"/>
    </location>
</feature>
<dbReference type="EC" id="3.4.23.36" evidence="9"/>
<dbReference type="OrthoDB" id="9810259at2"/>
<dbReference type="PANTHER" id="PTHR33695">
    <property type="entry name" value="LIPOPROTEIN SIGNAL PEPTIDASE"/>
    <property type="match status" value="1"/>
</dbReference>
<evidence type="ECO:0000256" key="8">
    <source>
        <dbReference type="ARBA" id="ARBA00023136"/>
    </source>
</evidence>
<accession>A0A2A2IDX9</accession>
<dbReference type="AlphaFoldDB" id="A0A2A2IDX9"/>
<comment type="subcellular location">
    <subcellularLocation>
        <location evidence="9">Cell membrane</location>
        <topology evidence="9">Multi-pass membrane protein</topology>
    </subcellularLocation>
</comment>
<gene>
    <name evidence="9" type="primary">lspA</name>
    <name evidence="12" type="ORF">CIL05_08610</name>
</gene>
<evidence type="ECO:0000313" key="12">
    <source>
        <dbReference type="EMBL" id="PAV29929.1"/>
    </source>
</evidence>
<proteinExistence type="inferred from homology"/>
<dbReference type="GO" id="GO:0006508">
    <property type="term" value="P:proteolysis"/>
    <property type="evidence" value="ECO:0007669"/>
    <property type="project" value="UniProtKB-KW"/>
</dbReference>
<evidence type="ECO:0000256" key="4">
    <source>
        <dbReference type="ARBA" id="ARBA00022692"/>
    </source>
</evidence>
<comment type="function">
    <text evidence="9 10">This protein specifically catalyzes the removal of signal peptides from prolipoproteins.</text>
</comment>
<evidence type="ECO:0000256" key="10">
    <source>
        <dbReference type="RuleBase" id="RU000594"/>
    </source>
</evidence>
<evidence type="ECO:0000256" key="7">
    <source>
        <dbReference type="ARBA" id="ARBA00022989"/>
    </source>
</evidence>
<sequence>MYLYYLIALVIIAVDQLTKWAIVKTMELGEEIIIIENFFSLTSHRNKGAAWGILQGQMMFFYIVTVIVVIGVIYYMQKYAKESKMLAISLSFILGGAIGNFIDRLFRKEVVDFFDFIIFNYDFPIFNIADSALVVGVFLIIIATIIDETKKGKAKK</sequence>
<dbReference type="InterPro" id="IPR001872">
    <property type="entry name" value="Peptidase_A8"/>
</dbReference>
<comment type="caution">
    <text evidence="12">The sequence shown here is derived from an EMBL/GenBank/DDBJ whole genome shotgun (WGS) entry which is preliminary data.</text>
</comment>
<feature type="transmembrane region" description="Helical" evidence="9">
    <location>
        <begin position="49"/>
        <end position="74"/>
    </location>
</feature>
<dbReference type="UniPathway" id="UPA00665"/>
<evidence type="ECO:0000256" key="5">
    <source>
        <dbReference type="ARBA" id="ARBA00022750"/>
    </source>
</evidence>
<dbReference type="Pfam" id="PF01252">
    <property type="entry name" value="Peptidase_A8"/>
    <property type="match status" value="1"/>
</dbReference>
<evidence type="ECO:0000313" key="13">
    <source>
        <dbReference type="Proteomes" id="UP000218887"/>
    </source>
</evidence>
<keyword evidence="13" id="KW-1185">Reference proteome</keyword>
<feature type="transmembrane region" description="Helical" evidence="9">
    <location>
        <begin position="126"/>
        <end position="146"/>
    </location>
</feature>
<keyword evidence="8 9" id="KW-0472">Membrane</keyword>
<comment type="catalytic activity">
    <reaction evidence="9 10">
        <text>Release of signal peptides from bacterial membrane prolipoproteins. Hydrolyzes -Xaa-Yaa-Zaa-|-(S,diacylglyceryl)Cys-, in which Xaa is hydrophobic (preferably Leu), and Yaa (Ala or Ser) and Zaa (Gly or Ala) have small, neutral side chains.</text>
        <dbReference type="EC" id="3.4.23.36"/>
    </reaction>
</comment>
<dbReference type="PRINTS" id="PR00781">
    <property type="entry name" value="LIPOSIGPTASE"/>
</dbReference>
<comment type="caution">
    <text evidence="9">Lacks conserved residue(s) required for the propagation of feature annotation.</text>
</comment>
<keyword evidence="4 9" id="KW-0812">Transmembrane</keyword>
<feature type="active site" evidence="9">
    <location>
        <position position="112"/>
    </location>
</feature>
<dbReference type="EMBL" id="NPOA01000005">
    <property type="protein sequence ID" value="PAV29929.1"/>
    <property type="molecule type" value="Genomic_DNA"/>
</dbReference>
<evidence type="ECO:0000256" key="11">
    <source>
        <dbReference type="RuleBase" id="RU004181"/>
    </source>
</evidence>
<feature type="transmembrane region" description="Helical" evidence="9">
    <location>
        <begin position="86"/>
        <end position="106"/>
    </location>
</feature>
<keyword evidence="3 9" id="KW-0645">Protease</keyword>
<comment type="pathway">
    <text evidence="9">Protein modification; lipoprotein biosynthesis (signal peptide cleavage).</text>
</comment>
<name>A0A2A2IDX9_9BACI</name>
<evidence type="ECO:0000256" key="3">
    <source>
        <dbReference type="ARBA" id="ARBA00022670"/>
    </source>
</evidence>
<dbReference type="RefSeq" id="WP_095655125.1">
    <property type="nucleotide sequence ID" value="NZ_NPOA01000005.1"/>
</dbReference>
<keyword evidence="6 9" id="KW-0378">Hydrolase</keyword>
<protein>
    <recommendedName>
        <fullName evidence="9">Lipoprotein signal peptidase</fullName>
        <ecNumber evidence="9">3.4.23.36</ecNumber>
    </recommendedName>
    <alternativeName>
        <fullName evidence="9">Prolipoprotein signal peptidase</fullName>
    </alternativeName>
    <alternativeName>
        <fullName evidence="9">Signal peptidase II</fullName>
        <shortName evidence="9">SPase II</shortName>
    </alternativeName>
</protein>
<dbReference type="GO" id="GO:0005886">
    <property type="term" value="C:plasma membrane"/>
    <property type="evidence" value="ECO:0007669"/>
    <property type="project" value="UniProtKB-SubCell"/>
</dbReference>
<evidence type="ECO:0000256" key="2">
    <source>
        <dbReference type="ARBA" id="ARBA00022475"/>
    </source>
</evidence>
<dbReference type="HAMAP" id="MF_00161">
    <property type="entry name" value="LspA"/>
    <property type="match status" value="1"/>
</dbReference>
<evidence type="ECO:0000256" key="1">
    <source>
        <dbReference type="ARBA" id="ARBA00006139"/>
    </source>
</evidence>
<evidence type="ECO:0000256" key="9">
    <source>
        <dbReference type="HAMAP-Rule" id="MF_00161"/>
    </source>
</evidence>
<reference evidence="12 13" key="1">
    <citation type="submission" date="2017-08" db="EMBL/GenBank/DDBJ databases">
        <title>Virgibacillus indicus sp. nov. and Virgibacillus profoundi sp. nov, two moderately halophilic bacteria isolated from marine sediment by using the Microfluidic Streak Plate.</title>
        <authorList>
            <person name="Xu B."/>
            <person name="Hu B."/>
            <person name="Wang J."/>
            <person name="Zhu Y."/>
            <person name="Huang L."/>
            <person name="Du W."/>
            <person name="Huang Y."/>
        </authorList>
    </citation>
    <scope>NUCLEOTIDE SEQUENCE [LARGE SCALE GENOMIC DNA]</scope>
    <source>
        <strain evidence="12 13">IO3-P3-H5</strain>
    </source>
</reference>
<organism evidence="12 13">
    <name type="scientific">Virgibacillus profundi</name>
    <dbReference type="NCBI Taxonomy" id="2024555"/>
    <lineage>
        <taxon>Bacteria</taxon>
        <taxon>Bacillati</taxon>
        <taxon>Bacillota</taxon>
        <taxon>Bacilli</taxon>
        <taxon>Bacillales</taxon>
        <taxon>Bacillaceae</taxon>
        <taxon>Virgibacillus</taxon>
    </lineage>
</organism>
<keyword evidence="5 9" id="KW-0064">Aspartyl protease</keyword>
<dbReference type="PANTHER" id="PTHR33695:SF1">
    <property type="entry name" value="LIPOPROTEIN SIGNAL PEPTIDASE"/>
    <property type="match status" value="1"/>
</dbReference>
<comment type="similarity">
    <text evidence="1 9 11">Belongs to the peptidase A8 family.</text>
</comment>
<dbReference type="GO" id="GO:0004190">
    <property type="term" value="F:aspartic-type endopeptidase activity"/>
    <property type="evidence" value="ECO:0007669"/>
    <property type="project" value="UniProtKB-UniRule"/>
</dbReference>
<evidence type="ECO:0000256" key="6">
    <source>
        <dbReference type="ARBA" id="ARBA00022801"/>
    </source>
</evidence>
<keyword evidence="2 9" id="KW-1003">Cell membrane</keyword>
<dbReference type="Proteomes" id="UP000218887">
    <property type="component" value="Unassembled WGS sequence"/>
</dbReference>
<dbReference type="PROSITE" id="PS00855">
    <property type="entry name" value="SPASE_II"/>
    <property type="match status" value="1"/>
</dbReference>